<evidence type="ECO:0000313" key="2">
    <source>
        <dbReference type="Proteomes" id="UP000003460"/>
    </source>
</evidence>
<keyword evidence="2" id="KW-1185">Reference proteome</keyword>
<reference evidence="1" key="1">
    <citation type="submission" date="2009-09" db="EMBL/GenBank/DDBJ databases">
        <authorList>
            <person name="Weinstock G."/>
            <person name="Sodergren E."/>
            <person name="Clifton S."/>
            <person name="Fulton L."/>
            <person name="Fulton B."/>
            <person name="Courtney L."/>
            <person name="Fronick C."/>
            <person name="Harrison M."/>
            <person name="Strong C."/>
            <person name="Farmer C."/>
            <person name="Delahaunty K."/>
            <person name="Markovic C."/>
            <person name="Hall O."/>
            <person name="Minx P."/>
            <person name="Tomlinson C."/>
            <person name="Mitreva M."/>
            <person name="Nelson J."/>
            <person name="Hou S."/>
            <person name="Wollam A."/>
            <person name="Pepin K.H."/>
            <person name="Johnson M."/>
            <person name="Bhonagiri V."/>
            <person name="Nash W.E."/>
            <person name="Warren W."/>
            <person name="Chinwalla A."/>
            <person name="Mardis E.R."/>
            <person name="Wilson R.K."/>
        </authorList>
    </citation>
    <scope>NUCLEOTIDE SEQUENCE [LARGE SCALE GENOMIC DNA]</scope>
    <source>
        <strain evidence="1">ATCC 51259</strain>
    </source>
</reference>
<dbReference type="Proteomes" id="UP000003460">
    <property type="component" value="Unassembled WGS sequence"/>
</dbReference>
<evidence type="ECO:0000313" key="1">
    <source>
        <dbReference type="EMBL" id="EEX70868.1"/>
    </source>
</evidence>
<gene>
    <name evidence="1" type="ORF">GCWU000325_02110</name>
</gene>
<dbReference type="EMBL" id="ACIJ02000023">
    <property type="protein sequence ID" value="EEX70868.1"/>
    <property type="molecule type" value="Genomic_DNA"/>
</dbReference>
<sequence>MKSTYARERRPFSSRAHTFFITMKNLRRGNEAAHRAAGRKTFSIVRGYIMRATDSPKRMP</sequence>
<proteinExistence type="predicted"/>
<dbReference type="AlphaFoldDB" id="C9LIQ1"/>
<dbReference type="STRING" id="626522.GCWU000325_02110"/>
<name>C9LIQ1_9BACT</name>
<organism evidence="1 2">
    <name type="scientific">Alloprevotella tannerae ATCC 51259</name>
    <dbReference type="NCBI Taxonomy" id="626522"/>
    <lineage>
        <taxon>Bacteria</taxon>
        <taxon>Pseudomonadati</taxon>
        <taxon>Bacteroidota</taxon>
        <taxon>Bacteroidia</taxon>
        <taxon>Bacteroidales</taxon>
        <taxon>Prevotellaceae</taxon>
        <taxon>Alloprevotella</taxon>
    </lineage>
</organism>
<comment type="caution">
    <text evidence="1">The sequence shown here is derived from an EMBL/GenBank/DDBJ whole genome shotgun (WGS) entry which is preliminary data.</text>
</comment>
<dbReference type="HOGENOM" id="CLU_2937907_0_0_10"/>
<accession>C9LIQ1</accession>
<protein>
    <submittedName>
        <fullName evidence="1">Uncharacterized protein</fullName>
    </submittedName>
</protein>